<reference evidence="1 2" key="1">
    <citation type="journal article" date="2012" name="BMC Genomics">
        <title>Comparative genomic analysis and phylogenetic position of Theileria equi.</title>
        <authorList>
            <person name="Kappmeyer L.S."/>
            <person name="Thiagarajan M."/>
            <person name="Herndon D.R."/>
            <person name="Ramsay J.D."/>
            <person name="Caler E."/>
            <person name="Djikeng A."/>
            <person name="Gillespie J.J."/>
            <person name="Lau A.O."/>
            <person name="Roalson E.H."/>
            <person name="Silva J.C."/>
            <person name="Silva M.G."/>
            <person name="Suarez C.E."/>
            <person name="Ueti M.W."/>
            <person name="Nene V.M."/>
            <person name="Mealey R.H."/>
            <person name="Knowles D.P."/>
            <person name="Brayton K.A."/>
        </authorList>
    </citation>
    <scope>NUCLEOTIDE SEQUENCE [LARGE SCALE GENOMIC DNA]</scope>
    <source>
        <strain evidence="1 2">WA</strain>
    </source>
</reference>
<protein>
    <submittedName>
        <fullName evidence="1">Uncharacterized protein</fullName>
    </submittedName>
</protein>
<sequence>MKTGDFFQYPFDVQIVMGLTLIGVPNEWTQENLVCYVKSYCYAFGREEIGIIATWLDDDENVPEGKRKAHIACNCLYSKQRLLEIRIIPIILPSSAKYGEKECSVITIRPYCFWVKLSPQSEPIPYMFPKYGSSDVYSEKVETTLLLQDNNVQPTIVACLMECGILPRDGRPWDAATAYSLWLRAKNTPVGFAFESQLCKLHNALRVFKPHEYDVTDDLVYESDWRNVFFQDSWLWERMSRGVYPQSDNVSADLRAPSRNFSSKEMTHSGLETPSPLSPPFIETYKTDSAKPIPEIIRAKKDRRAGCIRYESNRNRWVVDLSIDGRRMQKCFHEGFFGIVGGMQEARKWRYDYLKQVRGYFVEKLELRIVEDLVDKIMQMDKSLHKPLIDALKTPIPEYEDACDINKVVEAIEARIKHITGENNG</sequence>
<gene>
    <name evidence="1" type="ORF">BEWA_013840</name>
</gene>
<dbReference type="GeneID" id="15804460"/>
<comment type="caution">
    <text evidence="1">The sequence shown here is derived from an EMBL/GenBank/DDBJ whole genome shotgun (WGS) entry which is preliminary data.</text>
</comment>
<name>L1LC56_THEEQ</name>
<evidence type="ECO:0000313" key="2">
    <source>
        <dbReference type="Proteomes" id="UP000031512"/>
    </source>
</evidence>
<proteinExistence type="predicted"/>
<dbReference type="eggNOG" id="ENOG502QX2G">
    <property type="taxonomic scope" value="Eukaryota"/>
</dbReference>
<organism evidence="1 2">
    <name type="scientific">Theileria equi strain WA</name>
    <dbReference type="NCBI Taxonomy" id="1537102"/>
    <lineage>
        <taxon>Eukaryota</taxon>
        <taxon>Sar</taxon>
        <taxon>Alveolata</taxon>
        <taxon>Apicomplexa</taxon>
        <taxon>Aconoidasida</taxon>
        <taxon>Piroplasmida</taxon>
        <taxon>Theileriidae</taxon>
        <taxon>Theileria</taxon>
    </lineage>
</organism>
<accession>L1LC56</accession>
<keyword evidence="2" id="KW-1185">Reference proteome</keyword>
<dbReference type="RefSeq" id="XP_004832277.1">
    <property type="nucleotide sequence ID" value="XM_004832220.1"/>
</dbReference>
<dbReference type="OrthoDB" id="365181at2759"/>
<dbReference type="VEuPathDB" id="PiroplasmaDB:BEWA_013840"/>
<dbReference type="Proteomes" id="UP000031512">
    <property type="component" value="Unassembled WGS sequence"/>
</dbReference>
<evidence type="ECO:0000313" key="1">
    <source>
        <dbReference type="EMBL" id="EKX72825.1"/>
    </source>
</evidence>
<dbReference type="EMBL" id="ACOU01000004">
    <property type="protein sequence ID" value="EKX72825.1"/>
    <property type="molecule type" value="Genomic_DNA"/>
</dbReference>
<dbReference type="KEGG" id="beq:BEWA_013840"/>
<dbReference type="AlphaFoldDB" id="L1LC56"/>